<dbReference type="WBParaSite" id="PDA_v2.g23936.t1">
    <property type="protein sequence ID" value="PDA_v2.g23936.t1"/>
    <property type="gene ID" value="PDA_v2.g23936"/>
</dbReference>
<feature type="compositionally biased region" description="Polar residues" evidence="1">
    <location>
        <begin position="90"/>
        <end position="113"/>
    </location>
</feature>
<feature type="compositionally biased region" description="Basic and acidic residues" evidence="1">
    <location>
        <begin position="75"/>
        <end position="84"/>
    </location>
</feature>
<dbReference type="Proteomes" id="UP000887578">
    <property type="component" value="Unplaced"/>
</dbReference>
<evidence type="ECO:0000313" key="2">
    <source>
        <dbReference type="Proteomes" id="UP000887578"/>
    </source>
</evidence>
<keyword evidence="2" id="KW-1185">Reference proteome</keyword>
<sequence>MEDTHLLQTPPLSHDVPSEITNEVASMSDVEGYNTAETPLEIHHMQKSDKERKCAETPDSVYGHYLFNGFAGADQKSENPDRSAFDTAATPGSSTTLNDTLTVDVSCTTPSKE</sequence>
<reference evidence="3" key="1">
    <citation type="submission" date="2022-11" db="UniProtKB">
        <authorList>
            <consortium name="WormBaseParasite"/>
        </authorList>
    </citation>
    <scope>IDENTIFICATION</scope>
</reference>
<dbReference type="AlphaFoldDB" id="A0A914PYL7"/>
<accession>A0A914PYL7</accession>
<evidence type="ECO:0000313" key="3">
    <source>
        <dbReference type="WBParaSite" id="PDA_v2.g23936.t1"/>
    </source>
</evidence>
<protein>
    <submittedName>
        <fullName evidence="3">Uncharacterized protein</fullName>
    </submittedName>
</protein>
<organism evidence="2 3">
    <name type="scientific">Panagrolaimus davidi</name>
    <dbReference type="NCBI Taxonomy" id="227884"/>
    <lineage>
        <taxon>Eukaryota</taxon>
        <taxon>Metazoa</taxon>
        <taxon>Ecdysozoa</taxon>
        <taxon>Nematoda</taxon>
        <taxon>Chromadorea</taxon>
        <taxon>Rhabditida</taxon>
        <taxon>Tylenchina</taxon>
        <taxon>Panagrolaimomorpha</taxon>
        <taxon>Panagrolaimoidea</taxon>
        <taxon>Panagrolaimidae</taxon>
        <taxon>Panagrolaimus</taxon>
    </lineage>
</organism>
<name>A0A914PYL7_9BILA</name>
<feature type="region of interest" description="Disordered" evidence="1">
    <location>
        <begin position="73"/>
        <end position="113"/>
    </location>
</feature>
<proteinExistence type="predicted"/>
<evidence type="ECO:0000256" key="1">
    <source>
        <dbReference type="SAM" id="MobiDB-lite"/>
    </source>
</evidence>